<feature type="binding site" evidence="9">
    <location>
        <position position="83"/>
    </location>
    <ligand>
        <name>5-phospho-alpha-D-ribose 1-diphosphate</name>
        <dbReference type="ChEBI" id="CHEBI:58017"/>
    </ligand>
</feature>
<feature type="binding site" evidence="9">
    <location>
        <position position="235"/>
    </location>
    <ligand>
        <name>Mg(2+)</name>
        <dbReference type="ChEBI" id="CHEBI:18420"/>
        <label>2</label>
    </ligand>
</feature>
<dbReference type="Proteomes" id="UP000624703">
    <property type="component" value="Unassembled WGS sequence"/>
</dbReference>
<evidence type="ECO:0000256" key="2">
    <source>
        <dbReference type="ARBA" id="ARBA00022605"/>
    </source>
</evidence>
<organism evidence="12 13">
    <name type="scientific">Persicirhabdus sediminis</name>
    <dbReference type="NCBI Taxonomy" id="454144"/>
    <lineage>
        <taxon>Bacteria</taxon>
        <taxon>Pseudomonadati</taxon>
        <taxon>Verrucomicrobiota</taxon>
        <taxon>Verrucomicrobiia</taxon>
        <taxon>Verrucomicrobiales</taxon>
        <taxon>Verrucomicrobiaceae</taxon>
        <taxon>Persicirhabdus</taxon>
    </lineage>
</organism>
<dbReference type="SUPFAM" id="SSF47648">
    <property type="entry name" value="Nucleoside phosphorylase/phosphoribosyltransferase N-terminal domain"/>
    <property type="match status" value="1"/>
</dbReference>
<dbReference type="InterPro" id="IPR036320">
    <property type="entry name" value="Glycosyl_Trfase_fam3_N_dom_sf"/>
</dbReference>
<comment type="similarity">
    <text evidence="9">Belongs to the anthranilate phosphoribosyltransferase family.</text>
</comment>
<dbReference type="GO" id="GO:0004048">
    <property type="term" value="F:anthranilate phosphoribosyltransferase activity"/>
    <property type="evidence" value="ECO:0007669"/>
    <property type="project" value="UniProtKB-UniRule"/>
</dbReference>
<keyword evidence="6 9" id="KW-0057">Aromatic amino acid biosynthesis</keyword>
<comment type="caution">
    <text evidence="12">The sequence shown here is derived from an EMBL/GenBank/DDBJ whole genome shotgun (WGS) entry which is preliminary data.</text>
</comment>
<dbReference type="GO" id="GO:0000287">
    <property type="term" value="F:magnesium ion binding"/>
    <property type="evidence" value="ECO:0007669"/>
    <property type="project" value="UniProtKB-UniRule"/>
</dbReference>
<evidence type="ECO:0000259" key="10">
    <source>
        <dbReference type="Pfam" id="PF00591"/>
    </source>
</evidence>
<comment type="catalytic activity">
    <reaction evidence="7 9">
        <text>N-(5-phospho-beta-D-ribosyl)anthranilate + diphosphate = 5-phospho-alpha-D-ribose 1-diphosphate + anthranilate</text>
        <dbReference type="Rhea" id="RHEA:11768"/>
        <dbReference type="ChEBI" id="CHEBI:16567"/>
        <dbReference type="ChEBI" id="CHEBI:18277"/>
        <dbReference type="ChEBI" id="CHEBI:33019"/>
        <dbReference type="ChEBI" id="CHEBI:58017"/>
        <dbReference type="EC" id="2.4.2.18"/>
    </reaction>
</comment>
<feature type="binding site" evidence="9">
    <location>
        <position position="236"/>
    </location>
    <ligand>
        <name>Mg(2+)</name>
        <dbReference type="ChEBI" id="CHEBI:18420"/>
        <label>2</label>
    </ligand>
</feature>
<comment type="function">
    <text evidence="9">Catalyzes the transfer of the phosphoribosyl group of 5-phosphorylribose-1-pyrophosphate (PRPP) to anthranilate to yield N-(5'-phosphoribosyl)-anthranilate (PRA).</text>
</comment>
<dbReference type="InterPro" id="IPR035902">
    <property type="entry name" value="Nuc_phospho_transferase"/>
</dbReference>
<keyword evidence="13" id="KW-1185">Reference proteome</keyword>
<keyword evidence="5 9" id="KW-0822">Tryptophan biosynthesis</keyword>
<comment type="pathway">
    <text evidence="1 9">Amino-acid biosynthesis; L-tryptophan biosynthesis; L-tryptophan from chorismate: step 2/5.</text>
</comment>
<feature type="binding site" evidence="9">
    <location>
        <position position="95"/>
    </location>
    <ligand>
        <name>Mg(2+)</name>
        <dbReference type="ChEBI" id="CHEBI:18420"/>
        <label>1</label>
    </ligand>
</feature>
<evidence type="ECO:0000256" key="1">
    <source>
        <dbReference type="ARBA" id="ARBA00004907"/>
    </source>
</evidence>
<feature type="binding site" evidence="9">
    <location>
        <begin position="93"/>
        <end position="96"/>
    </location>
    <ligand>
        <name>5-phospho-alpha-D-ribose 1-diphosphate</name>
        <dbReference type="ChEBI" id="CHEBI:58017"/>
    </ligand>
</feature>
<feature type="binding site" evidence="9">
    <location>
        <position position="83"/>
    </location>
    <ligand>
        <name>anthranilate</name>
        <dbReference type="ChEBI" id="CHEBI:16567"/>
        <label>1</label>
    </ligand>
</feature>
<name>A0A8J7SM84_9BACT</name>
<keyword evidence="4 9" id="KW-0808">Transferase</keyword>
<comment type="cofactor">
    <cofactor evidence="9">
        <name>Mg(2+)</name>
        <dbReference type="ChEBI" id="CHEBI:18420"/>
    </cofactor>
    <text evidence="9">Binds 2 magnesium ions per monomer.</text>
</comment>
<comment type="subunit">
    <text evidence="9">Homodimer.</text>
</comment>
<feature type="domain" description="Glycosyl transferase family 3 N-terminal" evidence="11">
    <location>
        <begin position="4"/>
        <end position="64"/>
    </location>
</feature>
<keyword evidence="9" id="KW-0479">Metal-binding</keyword>
<dbReference type="Gene3D" id="3.40.1030.10">
    <property type="entry name" value="Nucleoside phosphorylase/phosphoribosyltransferase catalytic domain"/>
    <property type="match status" value="1"/>
</dbReference>
<dbReference type="InterPro" id="IPR017459">
    <property type="entry name" value="Glycosyl_Trfase_fam3_N_dom"/>
</dbReference>
<evidence type="ECO:0000256" key="6">
    <source>
        <dbReference type="ARBA" id="ARBA00023141"/>
    </source>
</evidence>
<keyword evidence="2 9" id="KW-0028">Amino-acid biosynthesis</keyword>
<comment type="similarity">
    <text evidence="8">In the C-terminal section; belongs to the anthranilate phosphoribosyltransferase family.</text>
</comment>
<dbReference type="PANTHER" id="PTHR43285">
    <property type="entry name" value="ANTHRANILATE PHOSPHORIBOSYLTRANSFERASE"/>
    <property type="match status" value="1"/>
</dbReference>
<dbReference type="EC" id="2.4.2.18" evidence="9"/>
<feature type="binding site" evidence="9">
    <location>
        <begin position="86"/>
        <end position="87"/>
    </location>
    <ligand>
        <name>5-phospho-alpha-D-ribose 1-diphosphate</name>
        <dbReference type="ChEBI" id="CHEBI:58017"/>
    </ligand>
</feature>
<feature type="binding site" evidence="9">
    <location>
        <position position="123"/>
    </location>
    <ligand>
        <name>5-phospho-alpha-D-ribose 1-diphosphate</name>
        <dbReference type="ChEBI" id="CHEBI:58017"/>
    </ligand>
</feature>
<dbReference type="EMBL" id="JAENIM010000041">
    <property type="protein sequence ID" value="MBK1791905.1"/>
    <property type="molecule type" value="Genomic_DNA"/>
</dbReference>
<dbReference type="UniPathway" id="UPA00035">
    <property type="reaction ID" value="UER00041"/>
</dbReference>
<proteinExistence type="inferred from homology"/>
<feature type="binding site" evidence="9">
    <location>
        <position position="236"/>
    </location>
    <ligand>
        <name>Mg(2+)</name>
        <dbReference type="ChEBI" id="CHEBI:18420"/>
        <label>1</label>
    </ligand>
</feature>
<feature type="binding site" evidence="9">
    <location>
        <position position="169"/>
    </location>
    <ligand>
        <name>anthranilate</name>
        <dbReference type="ChEBI" id="CHEBI:16567"/>
        <label>2</label>
    </ligand>
</feature>
<evidence type="ECO:0000313" key="12">
    <source>
        <dbReference type="EMBL" id="MBK1791905.1"/>
    </source>
</evidence>
<dbReference type="Pfam" id="PF00591">
    <property type="entry name" value="Glycos_transf_3"/>
    <property type="match status" value="1"/>
</dbReference>
<keyword evidence="3 9" id="KW-0328">Glycosyltransferase</keyword>
<sequence length="352" mass="37287">MDAIIQHLEAKQDLSEREVYVAAEMLLDDSISDEKKAHFLQALSEKGETSSEITYFVQAFLERAVDPKVNELQLDGPTIDIVGTGGDKLDLFNVSTTSMFVIAAGGAVVLKHGNRGVTSKSGTADVLETLGIQLGSSPEVFRRCVQEAGVGFLFAPACHPAFKAVVGVRKLLAEKGVRTIFNLIGPLLNPARPSCQLVGVAASEYAPIFAEILQRLGRESAWVVCGSTEDGRAVDEMSTMGKTIICKSGVYEEILDEEVKPQDFGFNLAAVDELKGGTPEENAQILEDVLAGKDTGPKRDIVLLNAGAGLACAGLADNLGDGIKLAGELIDSGQAIAKLRKLQAISSELAGE</sequence>
<evidence type="ECO:0000256" key="4">
    <source>
        <dbReference type="ARBA" id="ARBA00022679"/>
    </source>
</evidence>
<dbReference type="GO" id="GO:0005829">
    <property type="term" value="C:cytosol"/>
    <property type="evidence" value="ECO:0007669"/>
    <property type="project" value="TreeGrafter"/>
</dbReference>
<evidence type="ECO:0000256" key="8">
    <source>
        <dbReference type="ARBA" id="ARBA00061188"/>
    </source>
</evidence>
<feature type="binding site" evidence="9">
    <location>
        <begin position="111"/>
        <end position="119"/>
    </location>
    <ligand>
        <name>5-phospho-alpha-D-ribose 1-diphosphate</name>
        <dbReference type="ChEBI" id="CHEBI:58017"/>
    </ligand>
</feature>
<dbReference type="Gene3D" id="1.20.970.10">
    <property type="entry name" value="Transferase, Pyrimidine Nucleoside Phosphorylase, Chain C"/>
    <property type="match status" value="1"/>
</dbReference>
<comment type="caution">
    <text evidence="9">Lacks conserved residue(s) required for the propagation of feature annotation.</text>
</comment>
<protein>
    <recommendedName>
        <fullName evidence="9">Anthranilate phosphoribosyltransferase</fullName>
        <ecNumber evidence="9">2.4.2.18</ecNumber>
    </recommendedName>
</protein>
<dbReference type="NCBIfam" id="TIGR01245">
    <property type="entry name" value="trpD"/>
    <property type="match status" value="1"/>
</dbReference>
<dbReference type="HAMAP" id="MF_00211">
    <property type="entry name" value="TrpD"/>
    <property type="match status" value="1"/>
</dbReference>
<dbReference type="GO" id="GO:0000162">
    <property type="term" value="P:L-tryptophan biosynthetic process"/>
    <property type="evidence" value="ECO:0007669"/>
    <property type="project" value="UniProtKB-UniRule"/>
</dbReference>
<evidence type="ECO:0000256" key="3">
    <source>
        <dbReference type="ARBA" id="ARBA00022676"/>
    </source>
</evidence>
<evidence type="ECO:0000313" key="13">
    <source>
        <dbReference type="Proteomes" id="UP000624703"/>
    </source>
</evidence>
<gene>
    <name evidence="9 12" type="primary">trpD</name>
    <name evidence="12" type="ORF">JIN82_12145</name>
</gene>
<dbReference type="Pfam" id="PF02885">
    <property type="entry name" value="Glycos_trans_3N"/>
    <property type="match status" value="1"/>
</dbReference>
<evidence type="ECO:0000256" key="7">
    <source>
        <dbReference type="ARBA" id="ARBA00052328"/>
    </source>
</evidence>
<feature type="binding site" evidence="9">
    <location>
        <position position="114"/>
    </location>
    <ligand>
        <name>anthranilate</name>
        <dbReference type="ChEBI" id="CHEBI:16567"/>
        <label>1</label>
    </ligand>
</feature>
<dbReference type="FunFam" id="3.40.1030.10:FF:000002">
    <property type="entry name" value="Anthranilate phosphoribosyltransferase"/>
    <property type="match status" value="1"/>
</dbReference>
<evidence type="ECO:0000256" key="9">
    <source>
        <dbReference type="HAMAP-Rule" id="MF_00211"/>
    </source>
</evidence>
<dbReference type="InterPro" id="IPR000312">
    <property type="entry name" value="Glycosyl_Trfase_fam3"/>
</dbReference>
<dbReference type="PANTHER" id="PTHR43285:SF2">
    <property type="entry name" value="ANTHRANILATE PHOSPHORIBOSYLTRANSFERASE"/>
    <property type="match status" value="1"/>
</dbReference>
<keyword evidence="9" id="KW-0460">Magnesium</keyword>
<dbReference type="AlphaFoldDB" id="A0A8J7SM84"/>
<dbReference type="SUPFAM" id="SSF52418">
    <property type="entry name" value="Nucleoside phosphorylase/phosphoribosyltransferase catalytic domain"/>
    <property type="match status" value="1"/>
</dbReference>
<evidence type="ECO:0000256" key="5">
    <source>
        <dbReference type="ARBA" id="ARBA00022822"/>
    </source>
</evidence>
<accession>A0A8J7SM84</accession>
<reference evidence="12" key="1">
    <citation type="submission" date="2021-01" db="EMBL/GenBank/DDBJ databases">
        <title>Modified the classification status of verrucomicrobia.</title>
        <authorList>
            <person name="Feng X."/>
        </authorList>
    </citation>
    <scope>NUCLEOTIDE SEQUENCE</scope>
    <source>
        <strain evidence="12">_KCTC 22039</strain>
    </source>
</reference>
<dbReference type="InterPro" id="IPR005940">
    <property type="entry name" value="Anthranilate_Pribosyl_Tfrase"/>
</dbReference>
<evidence type="ECO:0000259" key="11">
    <source>
        <dbReference type="Pfam" id="PF02885"/>
    </source>
</evidence>
<feature type="domain" description="Glycosyl transferase family 3" evidence="10">
    <location>
        <begin position="77"/>
        <end position="335"/>
    </location>
</feature>